<dbReference type="VEuPathDB" id="VectorBase:AEPI000828"/>
<feature type="region of interest" description="Disordered" evidence="3">
    <location>
        <begin position="256"/>
        <end position="292"/>
    </location>
</feature>
<feature type="region of interest" description="Disordered" evidence="3">
    <location>
        <begin position="404"/>
        <end position="426"/>
    </location>
</feature>
<dbReference type="Proteomes" id="UP000075885">
    <property type="component" value="Unassembled WGS sequence"/>
</dbReference>
<feature type="region of interest" description="Disordered" evidence="3">
    <location>
        <begin position="73"/>
        <end position="93"/>
    </location>
</feature>
<feature type="region of interest" description="Disordered" evidence="3">
    <location>
        <begin position="22"/>
        <end position="61"/>
    </location>
</feature>
<evidence type="ECO:0000256" key="1">
    <source>
        <dbReference type="ARBA" id="ARBA00004201"/>
    </source>
</evidence>
<evidence type="ECO:0000313" key="5">
    <source>
        <dbReference type="Proteomes" id="UP000075885"/>
    </source>
</evidence>
<feature type="compositionally biased region" description="Pro residues" evidence="3">
    <location>
        <begin position="404"/>
        <end position="425"/>
    </location>
</feature>
<keyword evidence="5" id="KW-1185">Reference proteome</keyword>
<evidence type="ECO:0000313" key="4">
    <source>
        <dbReference type="EnsemblMetazoa" id="AEPI000828-PA"/>
    </source>
</evidence>
<reference evidence="5" key="1">
    <citation type="submission" date="2013-03" db="EMBL/GenBank/DDBJ databases">
        <title>The Genome Sequence of Anopheles epiroticus epiroticus2.</title>
        <authorList>
            <consortium name="The Broad Institute Genomics Platform"/>
            <person name="Neafsey D.E."/>
            <person name="Howell P."/>
            <person name="Walker B."/>
            <person name="Young S.K."/>
            <person name="Zeng Q."/>
            <person name="Gargeya S."/>
            <person name="Fitzgerald M."/>
            <person name="Haas B."/>
            <person name="Abouelleil A."/>
            <person name="Allen A.W."/>
            <person name="Alvarado L."/>
            <person name="Arachchi H.M."/>
            <person name="Berlin A.M."/>
            <person name="Chapman S.B."/>
            <person name="Gainer-Dewar J."/>
            <person name="Goldberg J."/>
            <person name="Griggs A."/>
            <person name="Gujja S."/>
            <person name="Hansen M."/>
            <person name="Howarth C."/>
            <person name="Imamovic A."/>
            <person name="Ireland A."/>
            <person name="Larimer J."/>
            <person name="McCowan C."/>
            <person name="Murphy C."/>
            <person name="Pearson M."/>
            <person name="Poon T.W."/>
            <person name="Priest M."/>
            <person name="Roberts A."/>
            <person name="Saif S."/>
            <person name="Shea T."/>
            <person name="Sisk P."/>
            <person name="Sykes S."/>
            <person name="Wortman J."/>
            <person name="Nusbaum C."/>
            <person name="Birren B."/>
        </authorList>
    </citation>
    <scope>NUCLEOTIDE SEQUENCE [LARGE SCALE GENOMIC DNA]</scope>
    <source>
        <strain evidence="5">Epiroticus2</strain>
    </source>
</reference>
<evidence type="ECO:0000256" key="2">
    <source>
        <dbReference type="ARBA" id="ARBA00022490"/>
    </source>
</evidence>
<protein>
    <recommendedName>
        <fullName evidence="6">mRNA decay factor PAT1 domain-containing protein</fullName>
    </recommendedName>
</protein>
<accession>A0A182P1P6</accession>
<keyword evidence="2" id="KW-0963">Cytoplasm</keyword>
<dbReference type="EnsemblMetazoa" id="AEPI000828-RA">
    <property type="protein sequence ID" value="AEPI000828-PA"/>
    <property type="gene ID" value="AEPI000828"/>
</dbReference>
<proteinExistence type="predicted"/>
<dbReference type="STRING" id="199890.A0A182P1P6"/>
<feature type="region of interest" description="Disordered" evidence="3">
    <location>
        <begin position="582"/>
        <end position="613"/>
    </location>
</feature>
<dbReference type="PANTHER" id="PTHR21551">
    <property type="entry name" value="TOPOISOMERASE II-ASSOCIATED PROTEIN PAT1"/>
    <property type="match status" value="1"/>
</dbReference>
<dbReference type="InterPro" id="IPR039900">
    <property type="entry name" value="Pat1-like"/>
</dbReference>
<evidence type="ECO:0008006" key="6">
    <source>
        <dbReference type="Google" id="ProtNLM"/>
    </source>
</evidence>
<sequence length="973" mass="108165">MDSFFGFDTELPDEYGEKTLRGRRTVELHSPLQRRGKEEASDEEEYDALNDETFGAADKGDWEDIHEHLVRLESGRNRGRTGSEQDDDDGGSSVDLLFDDYDLDLQLSKLNLYYNSSNNNNNNDESGRSSVVAHSIGDEFASKLRLDPSIWGSPTKPSVFQQQQQQQYSEQRVNITPFTMPQQPSVGFRPTALTHTMGDQQLQKPSVPPGLFPPMKMFSVEDIERTIIQHQLQQNQHLQTVLQKQMAQQQQQQQYQQNQYQQFHHQQTLQGPFRPQVPSAPAPPVAAKPRDLFPPSKEAKNVQSMSMISSGASAQPVRINPALMTPPQPPTMLAARNCALFPPGPPPPATLNNPNRLPLGLLPYNMLPTRPYSTPINNLAMHPAFPQSRCTYGSPLQGFMTGGGPPPVPMGPPGLPQRHPGPPGGPFLLQRSPTPLQNNQFNQRLVQEIQQNHPMLAFNRQLVSGNGTMKVAPTNLPRAGNMKQQQQQQQQRSRVGNGVPDEQDEYANMMSNRDKQWLIGIQLTQLNADAPYFNDYYFTVYKQRLAGAKGENRIYRENQLNHPFTQPKEHAQLLLLSLLSKTGKGGSSRERRSSESRSNVAGNDGKDGTAGRAYTPLQFQNSLGKLQCGSVIAPRKLIDADVMGSDQLNGNGSGVAAAEPSVMQRKARHVLLLIETLYKIVLKLEDLFNPVAVEALKALRDKKLRERAMACERTEVNTVSVGQLEPLNGDGVPGGGNEMLEPIETYDELAAALIGQLSQDKIISILAVRKGRTMLRRSLAVLHEHPCRWMLWGMVFIALPTLPKGRDRDDADGLLLTLFGEFERQLRCGSMNEVLLVAKTIGTSRKVMQCIVSSKFLLSCIITIIFQMEMFCGKNPATLQKASEDGWWIAFLEDVNRIVKESVGTPVRSGGGNITINPDNNIVRTLVVHFARFGSRVDGSDLLNFITDNGNSASKPRTVVARKQSLQETKVTK</sequence>
<dbReference type="GO" id="GO:0000932">
    <property type="term" value="C:P-body"/>
    <property type="evidence" value="ECO:0007669"/>
    <property type="project" value="UniProtKB-SubCell"/>
</dbReference>
<feature type="region of interest" description="Disordered" evidence="3">
    <location>
        <begin position="471"/>
        <end position="504"/>
    </location>
</feature>
<feature type="compositionally biased region" description="Acidic residues" evidence="3">
    <location>
        <begin position="40"/>
        <end position="50"/>
    </location>
</feature>
<name>A0A182P1P6_9DIPT</name>
<dbReference type="GO" id="GO:0003723">
    <property type="term" value="F:RNA binding"/>
    <property type="evidence" value="ECO:0007669"/>
    <property type="project" value="TreeGrafter"/>
</dbReference>
<dbReference type="PANTHER" id="PTHR21551:SF0">
    <property type="entry name" value="PROTEIN ASSOCIATED WITH TOPO II RELATED-1, ISOFORM A"/>
    <property type="match status" value="1"/>
</dbReference>
<organism evidence="4 5">
    <name type="scientific">Anopheles epiroticus</name>
    <dbReference type="NCBI Taxonomy" id="199890"/>
    <lineage>
        <taxon>Eukaryota</taxon>
        <taxon>Metazoa</taxon>
        <taxon>Ecdysozoa</taxon>
        <taxon>Arthropoda</taxon>
        <taxon>Hexapoda</taxon>
        <taxon>Insecta</taxon>
        <taxon>Pterygota</taxon>
        <taxon>Neoptera</taxon>
        <taxon>Endopterygota</taxon>
        <taxon>Diptera</taxon>
        <taxon>Nematocera</taxon>
        <taxon>Culicoidea</taxon>
        <taxon>Culicidae</taxon>
        <taxon>Anophelinae</taxon>
        <taxon>Anopheles</taxon>
    </lineage>
</organism>
<comment type="subcellular location">
    <subcellularLocation>
        <location evidence="1">Cytoplasm</location>
        <location evidence="1">P-body</location>
    </subcellularLocation>
</comment>
<dbReference type="GO" id="GO:0033962">
    <property type="term" value="P:P-body assembly"/>
    <property type="evidence" value="ECO:0007669"/>
    <property type="project" value="TreeGrafter"/>
</dbReference>
<dbReference type="GO" id="GO:0000290">
    <property type="term" value="P:deadenylation-dependent decapping of nuclear-transcribed mRNA"/>
    <property type="evidence" value="ECO:0007669"/>
    <property type="project" value="InterPro"/>
</dbReference>
<dbReference type="AlphaFoldDB" id="A0A182P1P6"/>
<reference evidence="4" key="2">
    <citation type="submission" date="2020-05" db="UniProtKB">
        <authorList>
            <consortium name="EnsemblMetazoa"/>
        </authorList>
    </citation>
    <scope>IDENTIFICATION</scope>
    <source>
        <strain evidence="4">Epiroticus2</strain>
    </source>
</reference>
<evidence type="ECO:0000256" key="3">
    <source>
        <dbReference type="SAM" id="MobiDB-lite"/>
    </source>
</evidence>
<feature type="compositionally biased region" description="Low complexity" evidence="3">
    <location>
        <begin position="256"/>
        <end position="277"/>
    </location>
</feature>